<name>A0A8S5QDP6_9CAUD</name>
<dbReference type="EMBL" id="BK015628">
    <property type="protein sequence ID" value="DAE16652.1"/>
    <property type="molecule type" value="Genomic_DNA"/>
</dbReference>
<proteinExistence type="predicted"/>
<accession>A0A8S5QDP6</accession>
<evidence type="ECO:0000313" key="1">
    <source>
        <dbReference type="EMBL" id="DAE16652.1"/>
    </source>
</evidence>
<organism evidence="1">
    <name type="scientific">Myoviridae sp. ctw4b6</name>
    <dbReference type="NCBI Taxonomy" id="2825206"/>
    <lineage>
        <taxon>Viruses</taxon>
        <taxon>Duplodnaviria</taxon>
        <taxon>Heunggongvirae</taxon>
        <taxon>Uroviricota</taxon>
        <taxon>Caudoviricetes</taxon>
    </lineage>
</organism>
<sequence length="139" mass="14440">MIERDISRVRLLIADLPKDGEAGCGTSTLLTDTQVEDLLDLSGGNVKRAAARALRTIATSEVLLSKKITQQDLSVDGPAVAAELRAQADALDAEAQRDEDRAGGGTGDFWEALGGLNGSAMSEGASPRASAYGGGFGWY</sequence>
<reference evidence="1" key="1">
    <citation type="journal article" date="2021" name="Proc. Natl. Acad. Sci. U.S.A.">
        <title>A Catalog of Tens of Thousands of Viruses from Human Metagenomes Reveals Hidden Associations with Chronic Diseases.</title>
        <authorList>
            <person name="Tisza M.J."/>
            <person name="Buck C.B."/>
        </authorList>
    </citation>
    <scope>NUCLEOTIDE SEQUENCE</scope>
    <source>
        <strain evidence="1">Ctw4b6</strain>
    </source>
</reference>
<protein>
    <submittedName>
        <fullName evidence="1">Uncharacterized protein</fullName>
    </submittedName>
</protein>